<keyword evidence="4" id="KW-1185">Reference proteome</keyword>
<feature type="region of interest" description="Disordered" evidence="1">
    <location>
        <begin position="585"/>
        <end position="700"/>
    </location>
</feature>
<evidence type="ECO:0000313" key="4">
    <source>
        <dbReference type="Proteomes" id="UP000775872"/>
    </source>
</evidence>
<proteinExistence type="predicted"/>
<feature type="domain" description="Heterokaryon incompatibility" evidence="2">
    <location>
        <begin position="768"/>
        <end position="923"/>
    </location>
</feature>
<reference evidence="4" key="1">
    <citation type="submission" date="2019-06" db="EMBL/GenBank/DDBJ databases">
        <authorList>
            <person name="Broberg M."/>
        </authorList>
    </citation>
    <scope>NUCLEOTIDE SEQUENCE [LARGE SCALE GENOMIC DNA]</scope>
</reference>
<dbReference type="PANTHER" id="PTHR24148">
    <property type="entry name" value="ANKYRIN REPEAT DOMAIN-CONTAINING PROTEIN 39 HOMOLOG-RELATED"/>
    <property type="match status" value="1"/>
</dbReference>
<sequence>MASHIYERVQELYDGNEESVASSFKAQRLIYVPSNGENFEQPVGWIDIAECAKRAIDPATIYPQSSELFKFLLADTVDEVEGLILKATSIDKSHSLEAIGQRFTSINAALASLSKGRIKQVMNQVQNSSIFPITLNREENSYGNLQSASALNWVVADRPHLRDSFAGKVPLLAFSPKEIHSLSNLLKAFNLDSRRLSKLTTSNDSHIGPSGEDYPRLCDELKNIRIYQASKIIQVPMAKYRNSEYVGSPSDGEVSLSVEDNAIHMFFTREGLSSYTLPTEASRMIAKHRGIDDSIHFGLLQAILSEEVTLKLQSTFAREGFFVEVDAKAIQDDSSPNEVMQVTDGVYFGLSGDIFTMPSPSGFPKDETNAEECFKRFETEGRPGEGKRQRGVDRPDRRIPLINFTQMIQGAVLVDDELDPHQDLQYLGEAMVRSGFKIFNNCYGSSSFTFRSPKESFAITEFLVRSGHPDVGSWKQMKPRYHIEVMASSSDSDGISTWSLAKFERARRFHFQDRPNRAVEDIMVLFRISNIYTKPKFHLIVDPWQLVTSKQIAFEGDQMLGTAITVEAIRPLFNINKPRIGMTWHNGITDNNRPHQSEMKSQEIAQPRLLPSGAPRWSRANWRDVDSVDSKVPERNQTSNPGQNRLTELSEPNQIQTDQGKPQTQPGKHVSKVEGSSIFDQLPPRSLPQKNASAHGMHGMRPFQVNHPPANLPAMAELASPTMLSSTEYRYRKLPRDHLRLFMLFPGEKDDALQGAVYSVSFEDAGIYRTLSYVWGDTASTHTLTTPQGSIGITTALMTALKTIRLTIHSVTLWVDALCINQADEVEKGFQIRLLPEIFQGAVCTLAFLGAGEDGAAAIELLLQIRAKDVIKDRPKEEWPRDLPPIDASWQKQRVPPSDANVWADVRRLFSRAWFRRSWIIQEVVVAPTVKVICGNWMTEWHDLFAAIEIVDQEHQGLNDDLRPWSPFLRLGRHREWESRLKRLSLHRLLESYRDVDSSLKRDRFFALVGLANDGNREEFLPDYNENFETVALRFAGGFISQGLGMKLLYRAGLTDQSDRFPSWLPDWTAPRAGSLSDSLDRGAEFDACASSSASIKYTPGSDEIMVHGSNVDVIIHITTIFNEPSKRDQFFLEIDKIVNSIRQNSSNEDLEETVWKTAAAGAERASYNSNQPGNISLAESYRALRSSQRKSKSSVAEKAMAYVSLLDDKVLGWRFALTRGHRCAMIPPQAETGDKYSIAPNGGCADLGLAIQPMKPQDRTCGCFALPEDKFYLAAHMRFLDQLAQKSGGGFDYIAQGKCRLGEGLIWKTECLQWANCTVNNRHVPVWGESRETSILQQVSGNHNDTELRCLPGTVCNGSIKKEGVVVFGDEEQPKRLERIKALAAAKLDALLDM</sequence>
<dbReference type="PANTHER" id="PTHR24148:SF64">
    <property type="entry name" value="HETEROKARYON INCOMPATIBILITY DOMAIN-CONTAINING PROTEIN"/>
    <property type="match status" value="1"/>
</dbReference>
<dbReference type="Proteomes" id="UP000775872">
    <property type="component" value="Unassembled WGS sequence"/>
</dbReference>
<accession>A0A9P0EFE4</accession>
<dbReference type="OrthoDB" id="5150002at2759"/>
<organism evidence="3 4">
    <name type="scientific">Clonostachys solani</name>
    <dbReference type="NCBI Taxonomy" id="160281"/>
    <lineage>
        <taxon>Eukaryota</taxon>
        <taxon>Fungi</taxon>
        <taxon>Dikarya</taxon>
        <taxon>Ascomycota</taxon>
        <taxon>Pezizomycotina</taxon>
        <taxon>Sordariomycetes</taxon>
        <taxon>Hypocreomycetidae</taxon>
        <taxon>Hypocreales</taxon>
        <taxon>Bionectriaceae</taxon>
        <taxon>Clonostachys</taxon>
    </lineage>
</organism>
<comment type="caution">
    <text evidence="3">The sequence shown here is derived from an EMBL/GenBank/DDBJ whole genome shotgun (WGS) entry which is preliminary data.</text>
</comment>
<dbReference type="InterPro" id="IPR010730">
    <property type="entry name" value="HET"/>
</dbReference>
<protein>
    <recommendedName>
        <fullName evidence="2">Heterokaryon incompatibility domain-containing protein</fullName>
    </recommendedName>
</protein>
<evidence type="ECO:0000256" key="1">
    <source>
        <dbReference type="SAM" id="MobiDB-lite"/>
    </source>
</evidence>
<dbReference type="Pfam" id="PF06985">
    <property type="entry name" value="HET"/>
    <property type="match status" value="1"/>
</dbReference>
<feature type="compositionally biased region" description="Basic and acidic residues" evidence="1">
    <location>
        <begin position="592"/>
        <end position="601"/>
    </location>
</feature>
<gene>
    <name evidence="3" type="ORF">CSOL1703_00012834</name>
</gene>
<evidence type="ECO:0000313" key="3">
    <source>
        <dbReference type="EMBL" id="CAH0046600.1"/>
    </source>
</evidence>
<feature type="compositionally biased region" description="Polar residues" evidence="1">
    <location>
        <begin position="635"/>
        <end position="666"/>
    </location>
</feature>
<feature type="compositionally biased region" description="Basic and acidic residues" evidence="1">
    <location>
        <begin position="621"/>
        <end position="634"/>
    </location>
</feature>
<evidence type="ECO:0000259" key="2">
    <source>
        <dbReference type="Pfam" id="PF06985"/>
    </source>
</evidence>
<name>A0A9P0EFE4_9HYPO</name>
<dbReference type="InterPro" id="IPR052895">
    <property type="entry name" value="HetReg/Transcr_Mod"/>
</dbReference>
<reference evidence="3 4" key="2">
    <citation type="submission" date="2021-10" db="EMBL/GenBank/DDBJ databases">
        <authorList>
            <person name="Piombo E."/>
        </authorList>
    </citation>
    <scope>NUCLEOTIDE SEQUENCE [LARGE SCALE GENOMIC DNA]</scope>
</reference>
<dbReference type="EMBL" id="CABFOC020000015">
    <property type="protein sequence ID" value="CAH0046600.1"/>
    <property type="molecule type" value="Genomic_DNA"/>
</dbReference>